<comment type="caution">
    <text evidence="3">The sequence shown here is derived from an EMBL/GenBank/DDBJ whole genome shotgun (WGS) entry which is preliminary data.</text>
</comment>
<reference evidence="3" key="1">
    <citation type="journal article" date="2023" name="Mol. Phylogenet. Evol.">
        <title>Genome-scale phylogeny and comparative genomics of the fungal order Sordariales.</title>
        <authorList>
            <person name="Hensen N."/>
            <person name="Bonometti L."/>
            <person name="Westerberg I."/>
            <person name="Brannstrom I.O."/>
            <person name="Guillou S."/>
            <person name="Cros-Aarteil S."/>
            <person name="Calhoun S."/>
            <person name="Haridas S."/>
            <person name="Kuo A."/>
            <person name="Mondo S."/>
            <person name="Pangilinan J."/>
            <person name="Riley R."/>
            <person name="LaButti K."/>
            <person name="Andreopoulos B."/>
            <person name="Lipzen A."/>
            <person name="Chen C."/>
            <person name="Yan M."/>
            <person name="Daum C."/>
            <person name="Ng V."/>
            <person name="Clum A."/>
            <person name="Steindorff A."/>
            <person name="Ohm R.A."/>
            <person name="Martin F."/>
            <person name="Silar P."/>
            <person name="Natvig D.O."/>
            <person name="Lalanne C."/>
            <person name="Gautier V."/>
            <person name="Ament-Velasquez S.L."/>
            <person name="Kruys A."/>
            <person name="Hutchinson M.I."/>
            <person name="Powell A.J."/>
            <person name="Barry K."/>
            <person name="Miller A.N."/>
            <person name="Grigoriev I.V."/>
            <person name="Debuchy R."/>
            <person name="Gladieux P."/>
            <person name="Hiltunen Thoren M."/>
            <person name="Johannesson H."/>
        </authorList>
    </citation>
    <scope>NUCLEOTIDE SEQUENCE</scope>
    <source>
        <strain evidence="3">CBS 118394</strain>
    </source>
</reference>
<sequence length="155" mass="15568">MPYRTSCLAIAALAVAASSPVVLAADNHFVPVVSPEAPAASIAEASPAAGESSAPSAAPWAGKGGFPSGAPSGMTSIDSESSETSSSAAATASESGWTTWCPESTTIAVDSTTYEITEATIITFSNCPLSTNDPVAPAANSTVCFSFSLYDYWST</sequence>
<dbReference type="EMBL" id="JAUEDM010000004">
    <property type="protein sequence ID" value="KAK3318507.1"/>
    <property type="molecule type" value="Genomic_DNA"/>
</dbReference>
<reference evidence="3" key="2">
    <citation type="submission" date="2023-06" db="EMBL/GenBank/DDBJ databases">
        <authorList>
            <consortium name="Lawrence Berkeley National Laboratory"/>
            <person name="Haridas S."/>
            <person name="Hensen N."/>
            <person name="Bonometti L."/>
            <person name="Westerberg I."/>
            <person name="Brannstrom I.O."/>
            <person name="Guillou S."/>
            <person name="Cros-Aarteil S."/>
            <person name="Calhoun S."/>
            <person name="Kuo A."/>
            <person name="Mondo S."/>
            <person name="Pangilinan J."/>
            <person name="Riley R."/>
            <person name="Labutti K."/>
            <person name="Andreopoulos B."/>
            <person name="Lipzen A."/>
            <person name="Chen C."/>
            <person name="Yanf M."/>
            <person name="Daum C."/>
            <person name="Ng V."/>
            <person name="Clum A."/>
            <person name="Steindorff A."/>
            <person name="Ohm R."/>
            <person name="Martin F."/>
            <person name="Silar P."/>
            <person name="Natvig D."/>
            <person name="Lalanne C."/>
            <person name="Gautier V."/>
            <person name="Ament-Velasquez S.L."/>
            <person name="Kruys A."/>
            <person name="Hutchinson M.I."/>
            <person name="Powell A.J."/>
            <person name="Barry K."/>
            <person name="Miller A.N."/>
            <person name="Grigoriev I.V."/>
            <person name="Debuchy R."/>
            <person name="Gladieux P."/>
            <person name="Thoren M.H."/>
            <person name="Johannesson H."/>
        </authorList>
    </citation>
    <scope>NUCLEOTIDE SEQUENCE</scope>
    <source>
        <strain evidence="3">CBS 118394</strain>
    </source>
</reference>
<evidence type="ECO:0000313" key="4">
    <source>
        <dbReference type="Proteomes" id="UP001283341"/>
    </source>
</evidence>
<organism evidence="3 4">
    <name type="scientific">Apodospora peruviana</name>
    <dbReference type="NCBI Taxonomy" id="516989"/>
    <lineage>
        <taxon>Eukaryota</taxon>
        <taxon>Fungi</taxon>
        <taxon>Dikarya</taxon>
        <taxon>Ascomycota</taxon>
        <taxon>Pezizomycotina</taxon>
        <taxon>Sordariomycetes</taxon>
        <taxon>Sordariomycetidae</taxon>
        <taxon>Sordariales</taxon>
        <taxon>Lasiosphaeriaceae</taxon>
        <taxon>Apodospora</taxon>
    </lineage>
</organism>
<keyword evidence="4" id="KW-1185">Reference proteome</keyword>
<dbReference type="Proteomes" id="UP001283341">
    <property type="component" value="Unassembled WGS sequence"/>
</dbReference>
<name>A0AAE0I5D9_9PEZI</name>
<feature type="chain" id="PRO_5042083559" evidence="2">
    <location>
        <begin position="25"/>
        <end position="155"/>
    </location>
</feature>
<accession>A0AAE0I5D9</accession>
<evidence type="ECO:0000256" key="1">
    <source>
        <dbReference type="SAM" id="MobiDB-lite"/>
    </source>
</evidence>
<gene>
    <name evidence="3" type="ORF">B0H66DRAFT_533006</name>
</gene>
<feature type="compositionally biased region" description="Low complexity" evidence="1">
    <location>
        <begin position="44"/>
        <end position="61"/>
    </location>
</feature>
<feature type="compositionally biased region" description="Low complexity" evidence="1">
    <location>
        <begin position="82"/>
        <end position="95"/>
    </location>
</feature>
<evidence type="ECO:0000256" key="2">
    <source>
        <dbReference type="SAM" id="SignalP"/>
    </source>
</evidence>
<dbReference type="AlphaFoldDB" id="A0AAE0I5D9"/>
<proteinExistence type="predicted"/>
<feature type="signal peptide" evidence="2">
    <location>
        <begin position="1"/>
        <end position="24"/>
    </location>
</feature>
<keyword evidence="2" id="KW-0732">Signal</keyword>
<feature type="region of interest" description="Disordered" evidence="1">
    <location>
        <begin position="44"/>
        <end position="97"/>
    </location>
</feature>
<protein>
    <submittedName>
        <fullName evidence="3">Uncharacterized protein</fullName>
    </submittedName>
</protein>
<evidence type="ECO:0000313" key="3">
    <source>
        <dbReference type="EMBL" id="KAK3318507.1"/>
    </source>
</evidence>